<organism evidence="4 5">
    <name type="scientific">Marinicella pacifica</name>
    <dbReference type="NCBI Taxonomy" id="1171543"/>
    <lineage>
        <taxon>Bacteria</taxon>
        <taxon>Pseudomonadati</taxon>
        <taxon>Pseudomonadota</taxon>
        <taxon>Gammaproteobacteria</taxon>
        <taxon>Lysobacterales</taxon>
        <taxon>Marinicellaceae</taxon>
        <taxon>Marinicella</taxon>
    </lineage>
</organism>
<feature type="signal peptide" evidence="2">
    <location>
        <begin position="1"/>
        <end position="19"/>
    </location>
</feature>
<comment type="caution">
    <text evidence="4">The sequence shown here is derived from an EMBL/GenBank/DDBJ whole genome shotgun (WGS) entry which is preliminary data.</text>
</comment>
<dbReference type="Proteomes" id="UP000605253">
    <property type="component" value="Unassembled WGS sequence"/>
</dbReference>
<dbReference type="InterPro" id="IPR025392">
    <property type="entry name" value="DUF4124"/>
</dbReference>
<evidence type="ECO:0000313" key="5">
    <source>
        <dbReference type="Proteomes" id="UP000605253"/>
    </source>
</evidence>
<feature type="domain" description="DUF4124" evidence="3">
    <location>
        <begin position="16"/>
        <end position="69"/>
    </location>
</feature>
<dbReference type="AlphaFoldDB" id="A0A917FLQ6"/>
<evidence type="ECO:0000256" key="2">
    <source>
        <dbReference type="SAM" id="SignalP"/>
    </source>
</evidence>
<feature type="region of interest" description="Disordered" evidence="1">
    <location>
        <begin position="55"/>
        <end position="91"/>
    </location>
</feature>
<reference evidence="4" key="2">
    <citation type="submission" date="2020-09" db="EMBL/GenBank/DDBJ databases">
        <authorList>
            <person name="Sun Q."/>
            <person name="Zhou Y."/>
        </authorList>
    </citation>
    <scope>NUCLEOTIDE SEQUENCE</scope>
    <source>
        <strain evidence="4">CGMCC 1.12181</strain>
    </source>
</reference>
<keyword evidence="2" id="KW-0732">Signal</keyword>
<evidence type="ECO:0000313" key="4">
    <source>
        <dbReference type="EMBL" id="GGF87948.1"/>
    </source>
</evidence>
<dbReference type="Pfam" id="PF13511">
    <property type="entry name" value="DUF4124"/>
    <property type="match status" value="1"/>
</dbReference>
<feature type="chain" id="PRO_5038092075" description="DUF4124 domain-containing protein" evidence="2">
    <location>
        <begin position="20"/>
        <end position="177"/>
    </location>
</feature>
<evidence type="ECO:0000259" key="3">
    <source>
        <dbReference type="Pfam" id="PF13511"/>
    </source>
</evidence>
<protein>
    <recommendedName>
        <fullName evidence="3">DUF4124 domain-containing protein</fullName>
    </recommendedName>
</protein>
<proteinExistence type="predicted"/>
<dbReference type="RefSeq" id="WP_188364229.1">
    <property type="nucleotide sequence ID" value="NZ_BAABJF010000032.1"/>
</dbReference>
<reference evidence="4" key="1">
    <citation type="journal article" date="2014" name="Int. J. Syst. Evol. Microbiol.">
        <title>Complete genome sequence of Corynebacterium casei LMG S-19264T (=DSM 44701T), isolated from a smear-ripened cheese.</title>
        <authorList>
            <consortium name="US DOE Joint Genome Institute (JGI-PGF)"/>
            <person name="Walter F."/>
            <person name="Albersmeier A."/>
            <person name="Kalinowski J."/>
            <person name="Ruckert C."/>
        </authorList>
    </citation>
    <scope>NUCLEOTIDE SEQUENCE</scope>
    <source>
        <strain evidence="4">CGMCC 1.12181</strain>
    </source>
</reference>
<keyword evidence="5" id="KW-1185">Reference proteome</keyword>
<sequence length="177" mass="19482">MKNATIIYILLFTVTSVAAAEKTIYKYTDEHGVTHYSEKKLNDNYKEADLPELSVVESVPPSPDANTQSSANEEPMAAGSDTDISLIKPQPKENLWGTGGDLDVAVTPLSEMQKQKYQIQFALNSEKTPPGDEASHTFKLVPRGTHQVQAFLVTRGQNTVVGKTDKITVYMHQASKK</sequence>
<name>A0A917FLQ6_9GAMM</name>
<gene>
    <name evidence="4" type="ORF">GCM10011365_06360</name>
</gene>
<evidence type="ECO:0000256" key="1">
    <source>
        <dbReference type="SAM" id="MobiDB-lite"/>
    </source>
</evidence>
<accession>A0A917FLQ6</accession>
<dbReference type="EMBL" id="BMEO01000002">
    <property type="protein sequence ID" value="GGF87948.1"/>
    <property type="molecule type" value="Genomic_DNA"/>
</dbReference>